<organism evidence="1 2">
    <name type="scientific">Microcystis aeruginosa NIES-2549</name>
    <dbReference type="NCBI Taxonomy" id="1641812"/>
    <lineage>
        <taxon>Bacteria</taxon>
        <taxon>Bacillati</taxon>
        <taxon>Cyanobacteriota</taxon>
        <taxon>Cyanophyceae</taxon>
        <taxon>Oscillatoriophycideae</taxon>
        <taxon>Chroococcales</taxon>
        <taxon>Microcystaceae</taxon>
        <taxon>Microcystis</taxon>
    </lineage>
</organism>
<dbReference type="HOGENOM" id="CLU_069770_0_0_3"/>
<dbReference type="AlphaFoldDB" id="A0A0F6U4N5"/>
<proteinExistence type="predicted"/>
<reference evidence="1 2" key="1">
    <citation type="journal article" date="2015" name="Genome Announc.">
        <title>Complete Genome Sequence of Microcystis aeruginosa NIES-2549, a Bloom-Forming Cyanobacterium from Lake Kasumigaura, Japan.</title>
        <authorList>
            <person name="Yamaguchi H."/>
            <person name="Suzuki S."/>
            <person name="Tanabe Y."/>
            <person name="Osana Y."/>
            <person name="Shimura Y."/>
            <person name="Ishida K."/>
            <person name="Kawachi M."/>
        </authorList>
    </citation>
    <scope>NUCLEOTIDE SEQUENCE [LARGE SCALE GENOMIC DNA]</scope>
    <source>
        <strain evidence="1 2">NIES-2549</strain>
    </source>
</reference>
<accession>A0A0F6U4N5</accession>
<dbReference type="Proteomes" id="UP000034103">
    <property type="component" value="Chromosome"/>
</dbReference>
<dbReference type="RefSeq" id="WP_046662152.1">
    <property type="nucleotide sequence ID" value="NZ_CP011304.1"/>
</dbReference>
<dbReference type="PATRIC" id="fig|1641812.3.peg.2373"/>
<protein>
    <submittedName>
        <fullName evidence="1">Uncharacterized protein</fullName>
    </submittedName>
</protein>
<name>A0A0F6U4N5_MICAE</name>
<evidence type="ECO:0000313" key="1">
    <source>
        <dbReference type="EMBL" id="AKE64637.1"/>
    </source>
</evidence>
<dbReference type="EMBL" id="CP011304">
    <property type="protein sequence ID" value="AKE64637.1"/>
    <property type="molecule type" value="Genomic_DNA"/>
</dbReference>
<gene>
    <name evidence="1" type="ORF">MYAER_2293</name>
</gene>
<sequence length="225" mass="24399">MLYFQKQGRHHPLTLLTMLLSASFVVVCLSLTPAIARQFAPINPIKPIALGNDRLIPAGTDIPVKYEQGEKIILTKQETFSLSLTVTDNIKNSQGQTIIPDGSQIIGEIKPDGQGSRFLSQKIFLKTPQPQEKSIDAISAVFTRLERIIKGVNPDKIIQGAVLGKSAASVLASFTSDQPVSEGLLRGGGLEVLAGWLLRGESVELLSINPKEDLKLTLRSDFTGQ</sequence>
<evidence type="ECO:0000313" key="2">
    <source>
        <dbReference type="Proteomes" id="UP000034103"/>
    </source>
</evidence>